<reference evidence="2" key="1">
    <citation type="journal article" date="2016" name="Nature">
        <title>Redefining the invertebrate RNA virosphere.</title>
        <authorList>
            <person name="Shi M."/>
            <person name="Lin X.D."/>
            <person name="Tian J.H."/>
            <person name="Chen L.J."/>
            <person name="Chen X."/>
            <person name="Li C.X."/>
            <person name="Qin X.C."/>
            <person name="Li J."/>
            <person name="Cao J.P."/>
            <person name="Eden J.S."/>
            <person name="Buchmann J."/>
            <person name="Wang W."/>
            <person name="Xu J."/>
            <person name="Holmes E.C."/>
            <person name="Zhang Y.Z."/>
        </authorList>
    </citation>
    <scope>NUCLEOTIDE SEQUENCE [LARGE SCALE GENOMIC DNA]</scope>
    <source>
        <strain evidence="2">WLJQ47777</strain>
    </source>
</reference>
<keyword evidence="3" id="KW-1185">Reference proteome</keyword>
<proteinExistence type="predicted"/>
<evidence type="ECO:0000256" key="1">
    <source>
        <dbReference type="SAM" id="MobiDB-lite"/>
    </source>
</evidence>
<dbReference type="KEGG" id="vg:30853879"/>
<dbReference type="Gene3D" id="1.10.3050.10">
    <property type="entry name" value="borna disease virus nucleoprotein, domain 2"/>
    <property type="match status" value="1"/>
</dbReference>
<dbReference type="Proteomes" id="UP000201238">
    <property type="component" value="Segment"/>
</dbReference>
<dbReference type="GeneID" id="30853879"/>
<dbReference type="RefSeq" id="YP_009336616.1">
    <property type="nucleotide sequence ID" value="NC_032793.1"/>
</dbReference>
<accession>A0A1L3KN81</accession>
<feature type="region of interest" description="Disordered" evidence="1">
    <location>
        <begin position="1"/>
        <end position="33"/>
    </location>
</feature>
<name>A0A1L3KN81_9MONO</name>
<dbReference type="InterPro" id="IPR015970">
    <property type="entry name" value="P40_nucleoprot_sub2_BD-vir"/>
</dbReference>
<evidence type="ECO:0000313" key="2">
    <source>
        <dbReference type="EMBL" id="APG78837.1"/>
    </source>
</evidence>
<protein>
    <submittedName>
        <fullName evidence="2">Putative nucleoprotein</fullName>
    </submittedName>
</protein>
<dbReference type="EMBL" id="KX884457">
    <property type="protein sequence ID" value="APG78837.1"/>
    <property type="molecule type" value="Genomic_RNA"/>
</dbReference>
<keyword evidence="2" id="KW-0543">Viral nucleoprotein</keyword>
<dbReference type="GO" id="GO:0019013">
    <property type="term" value="C:viral nucleocapsid"/>
    <property type="evidence" value="ECO:0007669"/>
    <property type="project" value="UniProtKB-KW"/>
</dbReference>
<keyword evidence="2" id="KW-0946">Virion</keyword>
<dbReference type="OrthoDB" id="32991at10239"/>
<organism evidence="2">
    <name type="scientific">Wenling crustacean virus 12</name>
    <dbReference type="NCBI Taxonomy" id="1923481"/>
    <lineage>
        <taxon>Viruses</taxon>
        <taxon>Riboviria</taxon>
        <taxon>Orthornavirae</taxon>
        <taxon>Negarnaviricota</taxon>
        <taxon>Haploviricotina</taxon>
        <taxon>Monjiviricetes</taxon>
        <taxon>Mononegavirales</taxon>
        <taxon>Nyamiviridae</taxon>
        <taxon>Crustavirus</taxon>
        <taxon>Crustavirus wenlingense</taxon>
    </lineage>
</organism>
<sequence length="368" mass="40898">MPDTRSGARHGAQQDPLPGTSNQPPPEQGHRYTPYYIPRRAKHKSQTISQIPAAKREPIKRYRKATAAAMLLDIHAPKDYTLYISCMGYLSGLSSEVMEQLFEHKDGLIVTHPSTTNPPPGITPEVAMSAVVIAGYATVTNLAKEITTDNVAYVGRRINAIGADAENDYLTNVGDSVVRSYLDLPAIRDARCFIVVREAAQTIIEDLLVPTDEASYLDTALYKSFELVFRGFGMTALMEMEYFTSIVTKALLLDVVRDECKRFKEAFKRFKSAQPAWDLGRLMKLDGINELNHANYPHLYHCAMARVTAGSTFKNYQKSDHQLRESAATLTQFANTNLTMSYGITAEIANEIHQLTGKDVNSLIGTNL</sequence>
<evidence type="ECO:0000313" key="3">
    <source>
        <dbReference type="Proteomes" id="UP000201238"/>
    </source>
</evidence>